<dbReference type="Gene3D" id="3.40.190.290">
    <property type="match status" value="1"/>
</dbReference>
<dbReference type="InterPro" id="IPR000847">
    <property type="entry name" value="LysR_HTH_N"/>
</dbReference>
<dbReference type="Pfam" id="PF00126">
    <property type="entry name" value="HTH_1"/>
    <property type="match status" value="1"/>
</dbReference>
<dbReference type="SUPFAM" id="SSF53850">
    <property type="entry name" value="Periplasmic binding protein-like II"/>
    <property type="match status" value="1"/>
</dbReference>
<proteinExistence type="inferred from homology"/>
<dbReference type="Gene3D" id="1.10.10.10">
    <property type="entry name" value="Winged helix-like DNA-binding domain superfamily/Winged helix DNA-binding domain"/>
    <property type="match status" value="1"/>
</dbReference>
<dbReference type="InterPro" id="IPR005119">
    <property type="entry name" value="LysR_subst-bd"/>
</dbReference>
<evidence type="ECO:0000256" key="4">
    <source>
        <dbReference type="ARBA" id="ARBA00023163"/>
    </source>
</evidence>
<dbReference type="InterPro" id="IPR036390">
    <property type="entry name" value="WH_DNA-bd_sf"/>
</dbReference>
<keyword evidence="4" id="KW-0804">Transcription</keyword>
<dbReference type="AlphaFoldDB" id="A0A037ZK20"/>
<evidence type="ECO:0000313" key="7">
    <source>
        <dbReference type="Proteomes" id="UP000026249"/>
    </source>
</evidence>
<dbReference type="PANTHER" id="PTHR30537">
    <property type="entry name" value="HTH-TYPE TRANSCRIPTIONAL REGULATOR"/>
    <property type="match status" value="1"/>
</dbReference>
<evidence type="ECO:0000259" key="5">
    <source>
        <dbReference type="PROSITE" id="PS50931"/>
    </source>
</evidence>
<accession>A0A037ZK20</accession>
<name>A0A037ZK20_9RHOB</name>
<dbReference type="Proteomes" id="UP000026249">
    <property type="component" value="Unassembled WGS sequence"/>
</dbReference>
<evidence type="ECO:0000313" key="6">
    <source>
        <dbReference type="EMBL" id="KAJ56428.1"/>
    </source>
</evidence>
<dbReference type="Pfam" id="PF03466">
    <property type="entry name" value="LysR_substrate"/>
    <property type="match status" value="1"/>
</dbReference>
<dbReference type="GO" id="GO:0003677">
    <property type="term" value="F:DNA binding"/>
    <property type="evidence" value="ECO:0007669"/>
    <property type="project" value="UniProtKB-KW"/>
</dbReference>
<keyword evidence="7" id="KW-1185">Reference proteome</keyword>
<dbReference type="PROSITE" id="PS50931">
    <property type="entry name" value="HTH_LYSR"/>
    <property type="match status" value="1"/>
</dbReference>
<dbReference type="SUPFAM" id="SSF46785">
    <property type="entry name" value="Winged helix' DNA-binding domain"/>
    <property type="match status" value="1"/>
</dbReference>
<dbReference type="CDD" id="cd08422">
    <property type="entry name" value="PBP2_CrgA_like"/>
    <property type="match status" value="1"/>
</dbReference>
<dbReference type="GO" id="GO:0003700">
    <property type="term" value="F:DNA-binding transcription factor activity"/>
    <property type="evidence" value="ECO:0007669"/>
    <property type="project" value="InterPro"/>
</dbReference>
<dbReference type="InterPro" id="IPR058163">
    <property type="entry name" value="LysR-type_TF_proteobact-type"/>
</dbReference>
<keyword evidence="3" id="KW-0238">DNA-binding</keyword>
<dbReference type="FunFam" id="3.40.190.290:FF:000001">
    <property type="entry name" value="Transcriptional regulator, LysR family"/>
    <property type="match status" value="1"/>
</dbReference>
<evidence type="ECO:0000256" key="3">
    <source>
        <dbReference type="ARBA" id="ARBA00023125"/>
    </source>
</evidence>
<reference evidence="6 7" key="1">
    <citation type="submission" date="2014-03" db="EMBL/GenBank/DDBJ databases">
        <title>Draft Genome Sequence of Actibacterium mucosum KCTC 23349, a Marine Alphaproteobacterium with Complex Ionic Requirements Isolated from Mediterranean Seawater at Malvarrosa Beach, Valencia, Spain.</title>
        <authorList>
            <person name="Arahal D.R."/>
            <person name="Shao Z."/>
            <person name="Lai Q."/>
            <person name="Pujalte M.J."/>
        </authorList>
    </citation>
    <scope>NUCLEOTIDE SEQUENCE [LARGE SCALE GENOMIC DNA]</scope>
    <source>
        <strain evidence="6 7">KCTC 23349</strain>
    </source>
</reference>
<feature type="domain" description="HTH lysR-type" evidence="5">
    <location>
        <begin position="1"/>
        <end position="59"/>
    </location>
</feature>
<gene>
    <name evidence="6" type="ORF">ACMU_05650</name>
</gene>
<keyword evidence="2" id="KW-0805">Transcription regulation</keyword>
<comment type="similarity">
    <text evidence="1">Belongs to the LysR transcriptional regulatory family.</text>
</comment>
<sequence length="299" mass="33133">MDRIDLMKAYLAVADCGSFTGAATRLGSTPQLISKYVRALEDEMGAQLFHRTTRKVSPTETGQAFYNRALQLVEDFEALKTDLSNHRAKPSGTLRLTAPSDFGVNHLADLITEFLAAYPDMEIDLTLSNRYIDLLDEGIDVAIRIGELPDSSLVARKLAPSVIMLCASPEYLARAGTPVHPQDLQNHRCIIDTNFRTAPMWRFARDGETHRLRANGPLRVNSATITRSLLLGGQGVGLIPYFQVREDLQAGRLIALLSDYSLFNANIYAVYPPNRHLSAKTRAFVDFIAARLDRSITAP</sequence>
<protein>
    <recommendedName>
        <fullName evidence="5">HTH lysR-type domain-containing protein</fullName>
    </recommendedName>
</protein>
<evidence type="ECO:0000256" key="2">
    <source>
        <dbReference type="ARBA" id="ARBA00023015"/>
    </source>
</evidence>
<dbReference type="FunFam" id="1.10.10.10:FF:000001">
    <property type="entry name" value="LysR family transcriptional regulator"/>
    <property type="match status" value="1"/>
</dbReference>
<organism evidence="6 7">
    <name type="scientific">Actibacterium mucosum KCTC 23349</name>
    <dbReference type="NCBI Taxonomy" id="1454373"/>
    <lineage>
        <taxon>Bacteria</taxon>
        <taxon>Pseudomonadati</taxon>
        <taxon>Pseudomonadota</taxon>
        <taxon>Alphaproteobacteria</taxon>
        <taxon>Rhodobacterales</taxon>
        <taxon>Roseobacteraceae</taxon>
        <taxon>Actibacterium</taxon>
    </lineage>
</organism>
<comment type="caution">
    <text evidence="6">The sequence shown here is derived from an EMBL/GenBank/DDBJ whole genome shotgun (WGS) entry which is preliminary data.</text>
</comment>
<dbReference type="InterPro" id="IPR036388">
    <property type="entry name" value="WH-like_DNA-bd_sf"/>
</dbReference>
<dbReference type="PANTHER" id="PTHR30537:SF5">
    <property type="entry name" value="HTH-TYPE TRANSCRIPTIONAL ACTIVATOR TTDR-RELATED"/>
    <property type="match status" value="1"/>
</dbReference>
<evidence type="ECO:0000256" key="1">
    <source>
        <dbReference type="ARBA" id="ARBA00009437"/>
    </source>
</evidence>
<dbReference type="EMBL" id="JFKE01000002">
    <property type="protein sequence ID" value="KAJ56428.1"/>
    <property type="molecule type" value="Genomic_DNA"/>
</dbReference>
<dbReference type="STRING" id="1454373.ACMU_05650"/>